<dbReference type="InterPro" id="IPR036520">
    <property type="entry name" value="UPF0759_sf"/>
</dbReference>
<organism evidence="1">
    <name type="scientific">bioreactor metagenome</name>
    <dbReference type="NCBI Taxonomy" id="1076179"/>
    <lineage>
        <taxon>unclassified sequences</taxon>
        <taxon>metagenomes</taxon>
        <taxon>ecological metagenomes</taxon>
    </lineage>
</organism>
<dbReference type="AlphaFoldDB" id="A0A645ALN2"/>
<name>A0A645ALN2_9ZZZZ</name>
<dbReference type="EMBL" id="VSSQ01014610">
    <property type="protein sequence ID" value="MPM54020.1"/>
    <property type="molecule type" value="Genomic_DNA"/>
</dbReference>
<evidence type="ECO:0008006" key="2">
    <source>
        <dbReference type="Google" id="ProtNLM"/>
    </source>
</evidence>
<reference evidence="1" key="1">
    <citation type="submission" date="2019-08" db="EMBL/GenBank/DDBJ databases">
        <authorList>
            <person name="Kucharzyk K."/>
            <person name="Murdoch R.W."/>
            <person name="Higgins S."/>
            <person name="Loffler F."/>
        </authorList>
    </citation>
    <scope>NUCLEOTIDE SEQUENCE</scope>
</reference>
<proteinExistence type="predicted"/>
<dbReference type="Gene3D" id="3.20.20.410">
    <property type="entry name" value="Protein of unknown function UPF0759"/>
    <property type="match status" value="1"/>
</dbReference>
<evidence type="ECO:0000313" key="1">
    <source>
        <dbReference type="EMBL" id="MPM54020.1"/>
    </source>
</evidence>
<sequence>MPPLAEQLPLLRKLWPTPLVCRWNLHPVHGPYGYADAEKKYSPYDRIHDPEPALHAELAQLANTFAAHGQPVYIAISNHAEGCAPLTVRSLARAMVAETEN</sequence>
<comment type="caution">
    <text evidence="1">The sequence shown here is derived from an EMBL/GenBank/DDBJ whole genome shotgun (WGS) entry which is preliminary data.</text>
</comment>
<protein>
    <recommendedName>
        <fullName evidence="2">DUF72 domain-containing protein</fullName>
    </recommendedName>
</protein>
<dbReference type="SUPFAM" id="SSF117396">
    <property type="entry name" value="TM1631-like"/>
    <property type="match status" value="1"/>
</dbReference>
<gene>
    <name evidence="1" type="ORF">SDC9_100792</name>
</gene>
<accession>A0A645ALN2</accession>